<dbReference type="GO" id="GO:0003677">
    <property type="term" value="F:DNA binding"/>
    <property type="evidence" value="ECO:0007669"/>
    <property type="project" value="InterPro"/>
</dbReference>
<evidence type="ECO:0000313" key="4">
    <source>
        <dbReference type="EMBL" id="KYF51474.1"/>
    </source>
</evidence>
<dbReference type="AlphaFoldDB" id="A0A150P6Z2"/>
<protein>
    <recommendedName>
        <fullName evidence="3">Response regulatory domain-containing protein</fullName>
    </recommendedName>
</protein>
<dbReference type="InterPro" id="IPR007560">
    <property type="entry name" value="Restrct_endonuc_IV_Mrr"/>
</dbReference>
<evidence type="ECO:0000256" key="2">
    <source>
        <dbReference type="PROSITE-ProRule" id="PRU00169"/>
    </source>
</evidence>
<accession>A0A150P6Z2</accession>
<dbReference type="Proteomes" id="UP000075604">
    <property type="component" value="Unassembled WGS sequence"/>
</dbReference>
<dbReference type="Pfam" id="PF04471">
    <property type="entry name" value="Mrr_cat"/>
    <property type="match status" value="1"/>
</dbReference>
<dbReference type="GO" id="GO:0000160">
    <property type="term" value="P:phosphorelay signal transduction system"/>
    <property type="evidence" value="ECO:0007669"/>
    <property type="project" value="InterPro"/>
</dbReference>
<comment type="caution">
    <text evidence="4">The sequence shown here is derived from an EMBL/GenBank/DDBJ whole genome shotgun (WGS) entry which is preliminary data.</text>
</comment>
<proteinExistence type="predicted"/>
<evidence type="ECO:0000259" key="3">
    <source>
        <dbReference type="PROSITE" id="PS50110"/>
    </source>
</evidence>
<name>A0A150P6Z2_SORCE</name>
<keyword evidence="1 2" id="KW-0597">Phosphoprotein</keyword>
<organism evidence="4 5">
    <name type="scientific">Sorangium cellulosum</name>
    <name type="common">Polyangium cellulosum</name>
    <dbReference type="NCBI Taxonomy" id="56"/>
    <lineage>
        <taxon>Bacteria</taxon>
        <taxon>Pseudomonadati</taxon>
        <taxon>Myxococcota</taxon>
        <taxon>Polyangia</taxon>
        <taxon>Polyangiales</taxon>
        <taxon>Polyangiaceae</taxon>
        <taxon>Sorangium</taxon>
    </lineage>
</organism>
<dbReference type="InterPro" id="IPR050595">
    <property type="entry name" value="Bact_response_regulator"/>
</dbReference>
<dbReference type="GO" id="GO:0004519">
    <property type="term" value="F:endonuclease activity"/>
    <property type="evidence" value="ECO:0007669"/>
    <property type="project" value="InterPro"/>
</dbReference>
<gene>
    <name evidence="4" type="ORF">BE04_34975</name>
</gene>
<dbReference type="CDD" id="cd00156">
    <property type="entry name" value="REC"/>
    <property type="match status" value="1"/>
</dbReference>
<dbReference type="InterPro" id="IPR011006">
    <property type="entry name" value="CheY-like_superfamily"/>
</dbReference>
<feature type="domain" description="Response regulatory" evidence="3">
    <location>
        <begin position="6"/>
        <end position="124"/>
    </location>
</feature>
<dbReference type="SUPFAM" id="SSF52172">
    <property type="entry name" value="CheY-like"/>
    <property type="match status" value="1"/>
</dbReference>
<evidence type="ECO:0000256" key="1">
    <source>
        <dbReference type="ARBA" id="ARBA00022553"/>
    </source>
</evidence>
<reference evidence="4 5" key="1">
    <citation type="submission" date="2014-02" db="EMBL/GenBank/DDBJ databases">
        <title>The small core and large imbalanced accessory genome model reveals a collaborative survival strategy of Sorangium cellulosum strains in nature.</title>
        <authorList>
            <person name="Han K."/>
            <person name="Peng R."/>
            <person name="Blom J."/>
            <person name="Li Y.-Z."/>
        </authorList>
    </citation>
    <scope>NUCLEOTIDE SEQUENCE [LARGE SCALE GENOMIC DNA]</scope>
    <source>
        <strain evidence="4 5">So0157-18</strain>
    </source>
</reference>
<dbReference type="PANTHER" id="PTHR44591">
    <property type="entry name" value="STRESS RESPONSE REGULATOR PROTEIN 1"/>
    <property type="match status" value="1"/>
</dbReference>
<feature type="modified residue" description="4-aspartylphosphate" evidence="2">
    <location>
        <position position="55"/>
    </location>
</feature>
<dbReference type="Pfam" id="PF00072">
    <property type="entry name" value="Response_reg"/>
    <property type="match status" value="1"/>
</dbReference>
<evidence type="ECO:0000313" key="5">
    <source>
        <dbReference type="Proteomes" id="UP000075604"/>
    </source>
</evidence>
<dbReference type="InterPro" id="IPR001789">
    <property type="entry name" value="Sig_transdc_resp-reg_receiver"/>
</dbReference>
<dbReference type="Gene3D" id="3.40.50.2300">
    <property type="match status" value="1"/>
</dbReference>
<dbReference type="SMART" id="SM00448">
    <property type="entry name" value="REC"/>
    <property type="match status" value="1"/>
</dbReference>
<dbReference type="InterPro" id="IPR011335">
    <property type="entry name" value="Restrct_endonuc-II-like"/>
</dbReference>
<sequence length="308" mass="34931">MRSTGRVLIIDDDPSFVRLYESRLGEEGYLVETAPDAGAALAKLDQPGWDVVLLDQKLQGREGPDSGLDLLAEIGRRAPSAKTLLVTAYATPSAITRAFQEGVYDYLQKDEFFRILLLPKLRNAIEAVRARQLGELTDEETEATLREAWAAVESEADPNRKGKLLEDLMLLLVKTIPGFRQAQARRRNDVEEIDVLIRNESTDPFWANERTSYILIECKNWTKPAGVNELRSFMWKLERRYGRCRLGLFVAVGGFTSSFRDDLRGERKDDHLVLLLDRDDLRALVLASDRNACLKTFHERAVVELNGH</sequence>
<dbReference type="PANTHER" id="PTHR44591:SF3">
    <property type="entry name" value="RESPONSE REGULATORY DOMAIN-CONTAINING PROTEIN"/>
    <property type="match status" value="1"/>
</dbReference>
<dbReference type="SUPFAM" id="SSF52980">
    <property type="entry name" value="Restriction endonuclease-like"/>
    <property type="match status" value="1"/>
</dbReference>
<dbReference type="GO" id="GO:0009307">
    <property type="term" value="P:DNA restriction-modification system"/>
    <property type="evidence" value="ECO:0007669"/>
    <property type="project" value="InterPro"/>
</dbReference>
<dbReference type="PROSITE" id="PS50110">
    <property type="entry name" value="RESPONSE_REGULATORY"/>
    <property type="match status" value="1"/>
</dbReference>
<dbReference type="EMBL" id="JELX01003720">
    <property type="protein sequence ID" value="KYF51474.1"/>
    <property type="molecule type" value="Genomic_DNA"/>
</dbReference>